<dbReference type="GO" id="GO:0016747">
    <property type="term" value="F:acyltransferase activity, transferring groups other than amino-acyl groups"/>
    <property type="evidence" value="ECO:0007669"/>
    <property type="project" value="InterPro"/>
</dbReference>
<gene>
    <name evidence="5" type="ORF">CDSE_0038</name>
</gene>
<accession>M1M4M8</accession>
<dbReference type="SUPFAM" id="SSF52210">
    <property type="entry name" value="Succinyl-CoA synthetase domains"/>
    <property type="match status" value="2"/>
</dbReference>
<evidence type="ECO:0000256" key="2">
    <source>
        <dbReference type="ARBA" id="ARBA00022741"/>
    </source>
</evidence>
<dbReference type="InterPro" id="IPR016102">
    <property type="entry name" value="Succinyl-CoA_synth-like"/>
</dbReference>
<dbReference type="PANTHER" id="PTHR43334:SF1">
    <property type="entry name" value="3-HYDROXYPROPIONATE--COA LIGASE [ADP-FORMING]"/>
    <property type="match status" value="1"/>
</dbReference>
<dbReference type="KEGG" id="kde:CDSE_0038"/>
<evidence type="ECO:0000256" key="3">
    <source>
        <dbReference type="ARBA" id="ARBA00022840"/>
    </source>
</evidence>
<dbReference type="Proteomes" id="UP000011547">
    <property type="component" value="Chromosome"/>
</dbReference>
<dbReference type="EMBL" id="CP003803">
    <property type="protein sequence ID" value="AGF47160.1"/>
    <property type="molecule type" value="Genomic_DNA"/>
</dbReference>
<dbReference type="InterPro" id="IPR000182">
    <property type="entry name" value="GNAT_dom"/>
</dbReference>
<dbReference type="GO" id="GO:0016874">
    <property type="term" value="F:ligase activity"/>
    <property type="evidence" value="ECO:0007669"/>
    <property type="project" value="UniProtKB-KW"/>
</dbReference>
<dbReference type="Pfam" id="PF13549">
    <property type="entry name" value="ATP-grasp_5"/>
    <property type="match status" value="1"/>
</dbReference>
<dbReference type="eggNOG" id="COG1042">
    <property type="taxonomic scope" value="Bacteria"/>
</dbReference>
<keyword evidence="1" id="KW-0436">Ligase</keyword>
<dbReference type="STRING" id="1208919.CDSE_0038"/>
<dbReference type="HOGENOM" id="CLU_007415_0_2_4"/>
<reference evidence="5 6" key="1">
    <citation type="journal article" date="2013" name="Genome Biol. Evol.">
        <title>Genome evolution and phylogenomic analysis of candidatus kinetoplastibacterium, the betaproteobacterial endosymbionts of strigomonas and angomonas.</title>
        <authorList>
            <person name="Alves J.M."/>
            <person name="Serrano M.G."/>
            <person name="Maia da Silva F."/>
            <person name="Voegtly L.J."/>
            <person name="Matveyev A.V."/>
            <person name="Teixeira M.M."/>
            <person name="Camargo E.P."/>
            <person name="Buck G.A."/>
        </authorList>
    </citation>
    <scope>NUCLEOTIDE SEQUENCE [LARGE SCALE GENOMIC DNA]</scope>
    <source>
        <strain evidence="5 6">TCC079E</strain>
    </source>
</reference>
<dbReference type="CDD" id="cd04301">
    <property type="entry name" value="NAT_SF"/>
    <property type="match status" value="1"/>
</dbReference>
<dbReference type="Gene3D" id="3.40.50.261">
    <property type="entry name" value="Succinyl-CoA synthetase domains"/>
    <property type="match status" value="2"/>
</dbReference>
<dbReference type="RefSeq" id="WP_015396571.1">
    <property type="nucleotide sequence ID" value="NC_020294.1"/>
</dbReference>
<dbReference type="SUPFAM" id="SSF55729">
    <property type="entry name" value="Acyl-CoA N-acyltransferases (Nat)"/>
    <property type="match status" value="1"/>
</dbReference>
<evidence type="ECO:0000259" key="4">
    <source>
        <dbReference type="PROSITE" id="PS51186"/>
    </source>
</evidence>
<evidence type="ECO:0000313" key="5">
    <source>
        <dbReference type="EMBL" id="AGF47160.1"/>
    </source>
</evidence>
<feature type="domain" description="N-acetyltransferase" evidence="4">
    <location>
        <begin position="649"/>
        <end position="813"/>
    </location>
</feature>
<dbReference type="Gene3D" id="3.40.630.30">
    <property type="match status" value="1"/>
</dbReference>
<dbReference type="PATRIC" id="fig|1208919.3.peg.602"/>
<dbReference type="InterPro" id="IPR051538">
    <property type="entry name" value="Acyl-CoA_Synth/Transferase"/>
</dbReference>
<dbReference type="Pfam" id="PF13607">
    <property type="entry name" value="Succ_CoA_lig"/>
    <property type="match status" value="1"/>
</dbReference>
<dbReference type="InterPro" id="IPR032875">
    <property type="entry name" value="Succ_CoA_lig_flav_dom"/>
</dbReference>
<dbReference type="OrthoDB" id="9807426at2"/>
<keyword evidence="3" id="KW-0067">ATP-binding</keyword>
<evidence type="ECO:0000256" key="1">
    <source>
        <dbReference type="ARBA" id="ARBA00022598"/>
    </source>
</evidence>
<protein>
    <recommendedName>
        <fullName evidence="4">N-acetyltransferase domain-containing protein</fullName>
    </recommendedName>
</protein>
<dbReference type="PROSITE" id="PS51186">
    <property type="entry name" value="GNAT"/>
    <property type="match status" value="1"/>
</dbReference>
<dbReference type="AlphaFoldDB" id="M1M4M8"/>
<organism evidence="5 6">
    <name type="scientific">Candidatus Kinetoplastidibacterium desouzai TCC079E</name>
    <dbReference type="NCBI Taxonomy" id="1208919"/>
    <lineage>
        <taxon>Bacteria</taxon>
        <taxon>Pseudomonadati</taxon>
        <taxon>Pseudomonadota</taxon>
        <taxon>Betaproteobacteria</taxon>
        <taxon>Candidatus Kinetoplastidibacterium</taxon>
    </lineage>
</organism>
<dbReference type="InterPro" id="IPR016181">
    <property type="entry name" value="Acyl_CoA_acyltransferase"/>
</dbReference>
<keyword evidence="6" id="KW-1185">Reference proteome</keyword>
<name>M1M4M8_9PROT</name>
<evidence type="ECO:0000313" key="6">
    <source>
        <dbReference type="Proteomes" id="UP000011547"/>
    </source>
</evidence>
<dbReference type="PANTHER" id="PTHR43334">
    <property type="entry name" value="ACETATE--COA LIGASE [ADP-FORMING]"/>
    <property type="match status" value="1"/>
</dbReference>
<proteinExistence type="predicted"/>
<dbReference type="eggNOG" id="COG0456">
    <property type="taxonomic scope" value="Bacteria"/>
</dbReference>
<keyword evidence="2" id="KW-0547">Nucleotide-binding</keyword>
<sequence>MSRHFLNSLFDPNSIFFFIDARVKIKLSFPSNPNVRTAYFDYNSSTGFYLKKGYFTDYSSDNRLDLAVICMPSGLITNVLNFLVDFRPRSVIVLSCQYDRSCSKTIDFCKQWAMTNQCELLGPESSGIQRPQISLNLGLHTRLARAGKVALLAQSKSIVASIMDWAEDINIGFSLVASIGKKDFLSVSKILDYLIYDPYTESIVLYLEDIMGIAREFVSSLRALARIKPVIVLKTGKNDRNADIAFSAVMRRAGAVRVHYFVQLFSAVKALSYPKKIYGRNIVLLSNGSGPPQLALDMLGNDSVLLKSGLSVSTLQYLETFIDKDYIQNNVIVVHRAFTIDILDKVINCLLNDKNVDGVLILLAPDFSSEALNVIKYLSKSVLNASKPIIICLMGDAEMKPLRKLLDDSGVFTFRTPESAACAMQVLAEHYYNQQMLLQVQPSIPFSPLNYINHAQKIIKTAILKKHLFLDVKEISSLFELFNINLNFSNNIDLDQEIGPFSINIWSDSIFGPIISLTSLAKNNIFVSENIGIDIPPLNNFLASRLMERSGIYQDNINPIIEKEVFNNLQRVLVQVSELISEFPEIESLNLSGCFVGKTYLRSLNIELLLKSDSSIALFSKKINYPHMAIHPYPVNLVKKHKMNNGAEYIIRPIRPEDAEILQDFIRCLSDKSRYMRFISAMRELTPRMLAHYTQVDYHRELALVAVIPKVSNYSVINLNNEKMIAFVHYLYNEDGLGVEYALVVSDDWQRLGIGRQMMIYLIQIARERKLDYIEGYVLRKNKPMLSLLKNLGFSSSYDEEDNTMCIVRFDLNRQYLDH</sequence>
<dbReference type="Pfam" id="PF00583">
    <property type="entry name" value="Acetyltransf_1"/>
    <property type="match status" value="1"/>
</dbReference>
<dbReference type="GO" id="GO:0005524">
    <property type="term" value="F:ATP binding"/>
    <property type="evidence" value="ECO:0007669"/>
    <property type="project" value="UniProtKB-KW"/>
</dbReference>